<evidence type="ECO:0000256" key="8">
    <source>
        <dbReference type="ARBA" id="ARBA00023224"/>
    </source>
</evidence>
<dbReference type="InterPro" id="IPR017452">
    <property type="entry name" value="GPCR_Rhodpsn_7TM"/>
</dbReference>
<organism evidence="12 13">
    <name type="scientific">Diatraea saccharalis</name>
    <name type="common">sugarcane borer</name>
    <dbReference type="NCBI Taxonomy" id="40085"/>
    <lineage>
        <taxon>Eukaryota</taxon>
        <taxon>Metazoa</taxon>
        <taxon>Ecdysozoa</taxon>
        <taxon>Arthropoda</taxon>
        <taxon>Hexapoda</taxon>
        <taxon>Insecta</taxon>
        <taxon>Pterygota</taxon>
        <taxon>Neoptera</taxon>
        <taxon>Endopterygota</taxon>
        <taxon>Lepidoptera</taxon>
        <taxon>Glossata</taxon>
        <taxon>Ditrysia</taxon>
        <taxon>Pyraloidea</taxon>
        <taxon>Crambidae</taxon>
        <taxon>Crambinae</taxon>
        <taxon>Diatraea</taxon>
    </lineage>
</organism>
<name>A0A9N9R3E0_9NEOP</name>
<keyword evidence="4 10" id="KW-1133">Transmembrane helix</keyword>
<feature type="transmembrane region" description="Helical" evidence="10">
    <location>
        <begin position="25"/>
        <end position="50"/>
    </location>
</feature>
<reference evidence="12" key="1">
    <citation type="submission" date="2021-12" db="EMBL/GenBank/DDBJ databases">
        <authorList>
            <person name="King R."/>
        </authorList>
    </citation>
    <scope>NUCLEOTIDE SEQUENCE</scope>
</reference>
<dbReference type="PROSITE" id="PS50262">
    <property type="entry name" value="G_PROTEIN_RECEP_F1_2"/>
    <property type="match status" value="1"/>
</dbReference>
<dbReference type="OrthoDB" id="10049706at2759"/>
<dbReference type="Proteomes" id="UP001153714">
    <property type="component" value="Chromosome 2"/>
</dbReference>
<evidence type="ECO:0000256" key="7">
    <source>
        <dbReference type="ARBA" id="ARBA00023170"/>
    </source>
</evidence>
<reference evidence="12" key="2">
    <citation type="submission" date="2022-10" db="EMBL/GenBank/DDBJ databases">
        <authorList>
            <consortium name="ENA_rothamsted_submissions"/>
            <consortium name="culmorum"/>
            <person name="King R."/>
        </authorList>
    </citation>
    <scope>NUCLEOTIDE SEQUENCE</scope>
</reference>
<dbReference type="SUPFAM" id="SSF81321">
    <property type="entry name" value="Family A G protein-coupled receptor-like"/>
    <property type="match status" value="1"/>
</dbReference>
<dbReference type="GO" id="GO:0008188">
    <property type="term" value="F:neuropeptide receptor activity"/>
    <property type="evidence" value="ECO:0007669"/>
    <property type="project" value="TreeGrafter"/>
</dbReference>
<evidence type="ECO:0000256" key="2">
    <source>
        <dbReference type="ARBA" id="ARBA00010663"/>
    </source>
</evidence>
<comment type="similarity">
    <text evidence="2 9">Belongs to the G-protein coupled receptor 1 family.</text>
</comment>
<evidence type="ECO:0000256" key="9">
    <source>
        <dbReference type="RuleBase" id="RU000688"/>
    </source>
</evidence>
<evidence type="ECO:0000256" key="4">
    <source>
        <dbReference type="ARBA" id="ARBA00022989"/>
    </source>
</evidence>
<evidence type="ECO:0000256" key="6">
    <source>
        <dbReference type="ARBA" id="ARBA00023136"/>
    </source>
</evidence>
<feature type="domain" description="G-protein coupled receptors family 1 profile" evidence="11">
    <location>
        <begin position="41"/>
        <end position="145"/>
    </location>
</feature>
<protein>
    <recommendedName>
        <fullName evidence="11">G-protein coupled receptors family 1 profile domain-containing protein</fullName>
    </recommendedName>
</protein>
<gene>
    <name evidence="12" type="ORF">DIATSA_LOCUS6425</name>
</gene>
<keyword evidence="8 9" id="KW-0807">Transducer</keyword>
<sequence>MIANNGSTNSSDSEYTPYEERLETYLVPVMFAIIFIVGVLGNGTLVIVYIRHRGMRNAPNTYIFSLALADLLVILICVPFASVIYTLESWPWGELICRISESAKDVSIGVSVFTLTALSAERYCAIVNPFRRLQRRQSTALIFAAPAALFSNTPTKELDNNVTIVYCTPYPPGWDDYPNFLNSCVNPVALYCVSGVFRQHFNRYLCCRRGSLHPTCSSRLSRTAICETSFRSTHRHRCNRNPTESVVISNYDYGSTKKKNNIISRNSGITIMTIRDTNDFLVGENDDKSNKR</sequence>
<dbReference type="PANTHER" id="PTHR45695">
    <property type="entry name" value="LEUCOKININ RECEPTOR-RELATED"/>
    <property type="match status" value="1"/>
</dbReference>
<keyword evidence="13" id="KW-1185">Reference proteome</keyword>
<accession>A0A9N9R3E0</accession>
<dbReference type="EMBL" id="OU893333">
    <property type="protein sequence ID" value="CAG9788630.1"/>
    <property type="molecule type" value="Genomic_DNA"/>
</dbReference>
<keyword evidence="6 10" id="KW-0472">Membrane</keyword>
<dbReference type="PRINTS" id="PR00237">
    <property type="entry name" value="GPCRRHODOPSN"/>
</dbReference>
<feature type="transmembrane region" description="Helical" evidence="10">
    <location>
        <begin position="62"/>
        <end position="86"/>
    </location>
</feature>
<dbReference type="PROSITE" id="PS00237">
    <property type="entry name" value="G_PROTEIN_RECEP_F1_1"/>
    <property type="match status" value="1"/>
</dbReference>
<dbReference type="GO" id="GO:0005886">
    <property type="term" value="C:plasma membrane"/>
    <property type="evidence" value="ECO:0007669"/>
    <property type="project" value="TreeGrafter"/>
</dbReference>
<evidence type="ECO:0000313" key="12">
    <source>
        <dbReference type="EMBL" id="CAG9788630.1"/>
    </source>
</evidence>
<keyword evidence="5 9" id="KW-0297">G-protein coupled receptor</keyword>
<dbReference type="AlphaFoldDB" id="A0A9N9R3E0"/>
<proteinExistence type="inferred from homology"/>
<keyword evidence="7 9" id="KW-0675">Receptor</keyword>
<dbReference type="Gene3D" id="1.20.1070.10">
    <property type="entry name" value="Rhodopsin 7-helix transmembrane proteins"/>
    <property type="match status" value="1"/>
</dbReference>
<keyword evidence="3 9" id="KW-0812">Transmembrane</keyword>
<dbReference type="Pfam" id="PF00001">
    <property type="entry name" value="7tm_1"/>
    <property type="match status" value="1"/>
</dbReference>
<evidence type="ECO:0000256" key="5">
    <source>
        <dbReference type="ARBA" id="ARBA00023040"/>
    </source>
</evidence>
<evidence type="ECO:0000313" key="13">
    <source>
        <dbReference type="Proteomes" id="UP001153714"/>
    </source>
</evidence>
<dbReference type="InterPro" id="IPR000276">
    <property type="entry name" value="GPCR_Rhodpsn"/>
</dbReference>
<comment type="subcellular location">
    <subcellularLocation>
        <location evidence="1">Membrane</location>
        <topology evidence="1">Multi-pass membrane protein</topology>
    </subcellularLocation>
</comment>
<evidence type="ECO:0000256" key="3">
    <source>
        <dbReference type="ARBA" id="ARBA00022692"/>
    </source>
</evidence>
<evidence type="ECO:0000259" key="11">
    <source>
        <dbReference type="PROSITE" id="PS50262"/>
    </source>
</evidence>
<evidence type="ECO:0000256" key="10">
    <source>
        <dbReference type="SAM" id="Phobius"/>
    </source>
</evidence>
<evidence type="ECO:0000256" key="1">
    <source>
        <dbReference type="ARBA" id="ARBA00004141"/>
    </source>
</evidence>
<dbReference type="PANTHER" id="PTHR45695:SF24">
    <property type="entry name" value="NEUROPEPTIDE CCHAMIDE-2 RECEPTOR"/>
    <property type="match status" value="1"/>
</dbReference>